<dbReference type="GO" id="GO:0000150">
    <property type="term" value="F:DNA strand exchange activity"/>
    <property type="evidence" value="ECO:0007669"/>
    <property type="project" value="TreeGrafter"/>
</dbReference>
<evidence type="ECO:0000256" key="2">
    <source>
        <dbReference type="ARBA" id="ARBA00022840"/>
    </source>
</evidence>
<dbReference type="OrthoDB" id="8792815at2759"/>
<dbReference type="RefSeq" id="XP_010773220.1">
    <property type="nucleotide sequence ID" value="XM_010774918.1"/>
</dbReference>
<gene>
    <name evidence="5" type="primary">LOC104948699</name>
</gene>
<dbReference type="GO" id="GO:0007131">
    <property type="term" value="P:reciprocal meiotic recombination"/>
    <property type="evidence" value="ECO:0007669"/>
    <property type="project" value="TreeGrafter"/>
</dbReference>
<feature type="domain" description="RecA family profile 1" evidence="3">
    <location>
        <begin position="1"/>
        <end position="98"/>
    </location>
</feature>
<protein>
    <submittedName>
        <fullName evidence="5">Meiotic recombination protein DMC1/LIM15 homolog</fullName>
    </submittedName>
</protein>
<dbReference type="GO" id="GO:0070192">
    <property type="term" value="P:chromosome organization involved in meiotic cell cycle"/>
    <property type="evidence" value="ECO:0007669"/>
    <property type="project" value="TreeGrafter"/>
</dbReference>
<reference evidence="5" key="1">
    <citation type="submission" date="2025-08" db="UniProtKB">
        <authorList>
            <consortium name="RefSeq"/>
        </authorList>
    </citation>
    <scope>IDENTIFICATION</scope>
    <source>
        <tissue evidence="5">Muscle</tissue>
    </source>
</reference>
<evidence type="ECO:0000259" key="3">
    <source>
        <dbReference type="PROSITE" id="PS50162"/>
    </source>
</evidence>
<dbReference type="SUPFAM" id="SSF52540">
    <property type="entry name" value="P-loop containing nucleoside triphosphate hydrolases"/>
    <property type="match status" value="1"/>
</dbReference>
<keyword evidence="4" id="KW-1185">Reference proteome</keyword>
<dbReference type="GO" id="GO:0000794">
    <property type="term" value="C:condensed nuclear chromosome"/>
    <property type="evidence" value="ECO:0007669"/>
    <property type="project" value="TreeGrafter"/>
</dbReference>
<dbReference type="PANTHER" id="PTHR22942">
    <property type="entry name" value="RECA/RAD51/RADA DNA STRAND-PAIRING FAMILY MEMBER"/>
    <property type="match status" value="1"/>
</dbReference>
<dbReference type="GeneID" id="104948699"/>
<dbReference type="PROSITE" id="PS50162">
    <property type="entry name" value="RECA_2"/>
    <property type="match status" value="1"/>
</dbReference>
<dbReference type="InterPro" id="IPR020588">
    <property type="entry name" value="RecA_ATP-bd"/>
</dbReference>
<evidence type="ECO:0000256" key="1">
    <source>
        <dbReference type="ARBA" id="ARBA00022741"/>
    </source>
</evidence>
<keyword evidence="2" id="KW-0067">ATP-binding</keyword>
<dbReference type="GO" id="GO:0005524">
    <property type="term" value="F:ATP binding"/>
    <property type="evidence" value="ECO:0007669"/>
    <property type="project" value="UniProtKB-KW"/>
</dbReference>
<dbReference type="AlphaFoldDB" id="A0A6I9NFN7"/>
<evidence type="ECO:0000313" key="4">
    <source>
        <dbReference type="Proteomes" id="UP000504611"/>
    </source>
</evidence>
<dbReference type="InterPro" id="IPR027417">
    <property type="entry name" value="P-loop_NTPase"/>
</dbReference>
<dbReference type="InterPro" id="IPR013632">
    <property type="entry name" value="Rad51_C"/>
</dbReference>
<accession>A0A6I9NFN7</accession>
<dbReference type="Proteomes" id="UP000504611">
    <property type="component" value="Unplaced"/>
</dbReference>
<dbReference type="GO" id="GO:0003697">
    <property type="term" value="F:single-stranded DNA binding"/>
    <property type="evidence" value="ECO:0007669"/>
    <property type="project" value="TreeGrafter"/>
</dbReference>
<sequence length="106" mass="11940">MKHLLCAKDLLWQGYNNIVCCSSGEHQMELLDFVAAKFHEEGGVFKLLIIDSIMALFRVDFSGRGELAERQQKLAQMLSRLQKISEEYNVAVFLTNQMTADPGAGM</sequence>
<dbReference type="GO" id="GO:0000730">
    <property type="term" value="P:DNA recombinase assembly"/>
    <property type="evidence" value="ECO:0007669"/>
    <property type="project" value="TreeGrafter"/>
</dbReference>
<dbReference type="PANTHER" id="PTHR22942:SF30">
    <property type="entry name" value="MEIOTIC RECOMBINATION PROTEIN DMC1_LIM15 HOMOLOG"/>
    <property type="match status" value="1"/>
</dbReference>
<name>A0A6I9NFN7_9TELE</name>
<dbReference type="GO" id="GO:0140664">
    <property type="term" value="F:ATP-dependent DNA damage sensor activity"/>
    <property type="evidence" value="ECO:0007669"/>
    <property type="project" value="InterPro"/>
</dbReference>
<dbReference type="GO" id="GO:0003690">
    <property type="term" value="F:double-stranded DNA binding"/>
    <property type="evidence" value="ECO:0007669"/>
    <property type="project" value="TreeGrafter"/>
</dbReference>
<dbReference type="GO" id="GO:0006312">
    <property type="term" value="P:mitotic recombination"/>
    <property type="evidence" value="ECO:0007669"/>
    <property type="project" value="TreeGrafter"/>
</dbReference>
<evidence type="ECO:0000313" key="5">
    <source>
        <dbReference type="RefSeq" id="XP_010773220.1"/>
    </source>
</evidence>
<dbReference type="Pfam" id="PF08423">
    <property type="entry name" value="Rad51"/>
    <property type="match status" value="1"/>
</dbReference>
<keyword evidence="1" id="KW-0547">Nucleotide-binding</keyword>
<feature type="non-terminal residue" evidence="5">
    <location>
        <position position="106"/>
    </location>
</feature>
<dbReference type="KEGG" id="ncc:104948699"/>
<dbReference type="GO" id="GO:0042148">
    <property type="term" value="P:DNA strand invasion"/>
    <property type="evidence" value="ECO:0007669"/>
    <property type="project" value="TreeGrafter"/>
</dbReference>
<dbReference type="Gene3D" id="3.40.50.300">
    <property type="entry name" value="P-loop containing nucleotide triphosphate hydrolases"/>
    <property type="match status" value="1"/>
</dbReference>
<organism evidence="4 5">
    <name type="scientific">Notothenia coriiceps</name>
    <name type="common">black rockcod</name>
    <dbReference type="NCBI Taxonomy" id="8208"/>
    <lineage>
        <taxon>Eukaryota</taxon>
        <taxon>Metazoa</taxon>
        <taxon>Chordata</taxon>
        <taxon>Craniata</taxon>
        <taxon>Vertebrata</taxon>
        <taxon>Euteleostomi</taxon>
        <taxon>Actinopterygii</taxon>
        <taxon>Neopterygii</taxon>
        <taxon>Teleostei</taxon>
        <taxon>Neoteleostei</taxon>
        <taxon>Acanthomorphata</taxon>
        <taxon>Eupercaria</taxon>
        <taxon>Perciformes</taxon>
        <taxon>Notothenioidei</taxon>
        <taxon>Nototheniidae</taxon>
        <taxon>Notothenia</taxon>
    </lineage>
</organism>
<proteinExistence type="predicted"/>